<evidence type="ECO:0000256" key="1">
    <source>
        <dbReference type="ARBA" id="ARBA00008777"/>
    </source>
</evidence>
<evidence type="ECO:0000256" key="4">
    <source>
        <dbReference type="HAMAP-Rule" id="MF_01368"/>
    </source>
</evidence>
<dbReference type="Proteomes" id="UP000503640">
    <property type="component" value="Unassembled WGS sequence"/>
</dbReference>
<gene>
    <name evidence="4" type="primary">rplQ</name>
    <name evidence="7" type="ORF">AMYX_30840</name>
</gene>
<name>A0A7I9VPK6_9BACT</name>
<organism evidence="7 8">
    <name type="scientific">Anaeromyxobacter diazotrophicus</name>
    <dbReference type="NCBI Taxonomy" id="2590199"/>
    <lineage>
        <taxon>Bacteria</taxon>
        <taxon>Pseudomonadati</taxon>
        <taxon>Myxococcota</taxon>
        <taxon>Myxococcia</taxon>
        <taxon>Myxococcales</taxon>
        <taxon>Cystobacterineae</taxon>
        <taxon>Anaeromyxobacteraceae</taxon>
        <taxon>Anaeromyxobacter</taxon>
    </lineage>
</organism>
<evidence type="ECO:0000256" key="3">
    <source>
        <dbReference type="ARBA" id="ARBA00023274"/>
    </source>
</evidence>
<proteinExistence type="inferred from homology"/>
<evidence type="ECO:0000256" key="2">
    <source>
        <dbReference type="ARBA" id="ARBA00022980"/>
    </source>
</evidence>
<dbReference type="EMBL" id="BJTG01000007">
    <property type="protein sequence ID" value="GEJ58343.1"/>
    <property type="molecule type" value="Genomic_DNA"/>
</dbReference>
<accession>A0A7I9VPK6</accession>
<dbReference type="PANTHER" id="PTHR14413">
    <property type="entry name" value="RIBOSOMAL PROTEIN L17"/>
    <property type="match status" value="1"/>
</dbReference>
<comment type="subunit">
    <text evidence="4">Part of the 50S ribosomal subunit. Contacts protein L32.</text>
</comment>
<evidence type="ECO:0000313" key="8">
    <source>
        <dbReference type="Proteomes" id="UP000503640"/>
    </source>
</evidence>
<dbReference type="HAMAP" id="MF_01368">
    <property type="entry name" value="Ribosomal_bL17"/>
    <property type="match status" value="1"/>
</dbReference>
<dbReference type="NCBIfam" id="TIGR00059">
    <property type="entry name" value="L17"/>
    <property type="match status" value="1"/>
</dbReference>
<keyword evidence="3 4" id="KW-0687">Ribonucleoprotein</keyword>
<comment type="caution">
    <text evidence="7">The sequence shown here is derived from an EMBL/GenBank/DDBJ whole genome shotgun (WGS) entry which is preliminary data.</text>
</comment>
<keyword evidence="2 4" id="KW-0689">Ribosomal protein</keyword>
<dbReference type="FunFam" id="3.90.1030.10:FF:000001">
    <property type="entry name" value="50S ribosomal protein L17"/>
    <property type="match status" value="1"/>
</dbReference>
<dbReference type="AlphaFoldDB" id="A0A7I9VPK6"/>
<dbReference type="Gene3D" id="3.90.1030.10">
    <property type="entry name" value="Ribosomal protein L17"/>
    <property type="match status" value="1"/>
</dbReference>
<dbReference type="Pfam" id="PF01196">
    <property type="entry name" value="Ribosomal_L17"/>
    <property type="match status" value="1"/>
</dbReference>
<evidence type="ECO:0000256" key="5">
    <source>
        <dbReference type="RuleBase" id="RU000660"/>
    </source>
</evidence>
<dbReference type="GO" id="GO:0022625">
    <property type="term" value="C:cytosolic large ribosomal subunit"/>
    <property type="evidence" value="ECO:0007669"/>
    <property type="project" value="TreeGrafter"/>
</dbReference>
<dbReference type="RefSeq" id="WP_176066790.1">
    <property type="nucleotide sequence ID" value="NZ_BJTG01000007.1"/>
</dbReference>
<dbReference type="GO" id="GO:0003735">
    <property type="term" value="F:structural constituent of ribosome"/>
    <property type="evidence" value="ECO:0007669"/>
    <property type="project" value="InterPro"/>
</dbReference>
<evidence type="ECO:0000313" key="7">
    <source>
        <dbReference type="EMBL" id="GEJ58343.1"/>
    </source>
</evidence>
<reference evidence="8" key="1">
    <citation type="journal article" date="2020" name="Appl. Environ. Microbiol.">
        <title>Diazotrophic Anaeromyxobacter Isolates from Soils.</title>
        <authorList>
            <person name="Masuda Y."/>
            <person name="Yamanaka H."/>
            <person name="Xu Z.X."/>
            <person name="Shiratori Y."/>
            <person name="Aono T."/>
            <person name="Amachi S."/>
            <person name="Senoo K."/>
            <person name="Itoh H."/>
        </authorList>
    </citation>
    <scope>NUCLEOTIDE SEQUENCE [LARGE SCALE GENOMIC DNA]</scope>
    <source>
        <strain evidence="8">R267</strain>
    </source>
</reference>
<sequence>MKHRVVGRRLDRTTEHRTAMFRNMVTSLFRHERIVTTTPKAKEMKRFADKFITLAKQGTAHARRQANRDVRDVEVLNKLFDTLGPRFKARAGGYTRIIHMGRRAGDAADMSMIELVERSAPAAAEGEGEEPKAKKKAKAPAAEKSA</sequence>
<dbReference type="SUPFAM" id="SSF64263">
    <property type="entry name" value="Prokaryotic ribosomal protein L17"/>
    <property type="match status" value="1"/>
</dbReference>
<comment type="similarity">
    <text evidence="1 4 5">Belongs to the bacterial ribosomal protein bL17 family.</text>
</comment>
<dbReference type="InterPro" id="IPR036373">
    <property type="entry name" value="Ribosomal_bL17_sf"/>
</dbReference>
<evidence type="ECO:0000256" key="6">
    <source>
        <dbReference type="SAM" id="MobiDB-lite"/>
    </source>
</evidence>
<protein>
    <recommendedName>
        <fullName evidence="4">Large ribosomal subunit protein bL17</fullName>
    </recommendedName>
</protein>
<feature type="region of interest" description="Disordered" evidence="6">
    <location>
        <begin position="119"/>
        <end position="146"/>
    </location>
</feature>
<keyword evidence="8" id="KW-1185">Reference proteome</keyword>
<dbReference type="InterPro" id="IPR000456">
    <property type="entry name" value="Ribosomal_bL17"/>
</dbReference>
<dbReference type="PANTHER" id="PTHR14413:SF16">
    <property type="entry name" value="LARGE RIBOSOMAL SUBUNIT PROTEIN BL17M"/>
    <property type="match status" value="1"/>
</dbReference>
<dbReference type="GO" id="GO:0006412">
    <property type="term" value="P:translation"/>
    <property type="evidence" value="ECO:0007669"/>
    <property type="project" value="UniProtKB-UniRule"/>
</dbReference>